<dbReference type="Pfam" id="PF07179">
    <property type="entry name" value="SseB"/>
    <property type="match status" value="1"/>
</dbReference>
<reference evidence="4 5" key="1">
    <citation type="submission" date="2018-12" db="EMBL/GenBank/DDBJ databases">
        <title>bacterium Hansschlegelia zhihuaiae S113.</title>
        <authorList>
            <person name="He J."/>
        </authorList>
    </citation>
    <scope>NUCLEOTIDE SEQUENCE [LARGE SCALE GENOMIC DNA]</scope>
    <source>
        <strain evidence="4 5">S 113</strain>
    </source>
</reference>
<name>A0A4V1KJV2_9HYPH</name>
<protein>
    <recommendedName>
        <fullName evidence="6">Enhanced serine sensitivity protein SseB</fullName>
    </recommendedName>
</protein>
<dbReference type="InterPro" id="IPR027945">
    <property type="entry name" value="SseB_C"/>
</dbReference>
<evidence type="ECO:0000313" key="5">
    <source>
        <dbReference type="Proteomes" id="UP000289708"/>
    </source>
</evidence>
<organism evidence="4 5">
    <name type="scientific">Hansschlegelia zhihuaiae</name>
    <dbReference type="NCBI Taxonomy" id="405005"/>
    <lineage>
        <taxon>Bacteria</taxon>
        <taxon>Pseudomonadati</taxon>
        <taxon>Pseudomonadota</taxon>
        <taxon>Alphaproteobacteria</taxon>
        <taxon>Hyphomicrobiales</taxon>
        <taxon>Methylopilaceae</taxon>
        <taxon>Hansschlegelia</taxon>
    </lineage>
</organism>
<sequence length="251" mass="27145">MFTPENDLERSLVRAAEDPAARVPFLKSLLDGELSFALVEAGGGRSEGYEVPEVTDEGLSFVPIFTADSRVKAMFGRERMMVVRQTFRQIIGQVEGANFVLNPGSDYGREIMAEDVAAMLAGDFEKAAESDDSDGAGEGGYDEAPLPTAVVRPSPMPTHLTAPLAKLFADMPEVRSAHVAQSLFAEPDGLKRLVIGLALEEDGDLDEALDRMGDVLDRVAKPTDVIDFVPVPGSSLDSYFERDAAPFYRKA</sequence>
<proteinExistence type="predicted"/>
<dbReference type="InterPro" id="IPR009839">
    <property type="entry name" value="SseB_N"/>
</dbReference>
<dbReference type="AlphaFoldDB" id="A0A4V1KJV2"/>
<gene>
    <name evidence="4" type="ORF">EK403_01080</name>
</gene>
<accession>A0A4V1KJV2</accession>
<evidence type="ECO:0000313" key="4">
    <source>
        <dbReference type="EMBL" id="RXF75482.1"/>
    </source>
</evidence>
<feature type="domain" description="SseB protein C-terminal" evidence="3">
    <location>
        <begin position="152"/>
        <end position="250"/>
    </location>
</feature>
<evidence type="ECO:0000259" key="2">
    <source>
        <dbReference type="Pfam" id="PF07179"/>
    </source>
</evidence>
<evidence type="ECO:0000259" key="3">
    <source>
        <dbReference type="Pfam" id="PF14581"/>
    </source>
</evidence>
<evidence type="ECO:0008006" key="6">
    <source>
        <dbReference type="Google" id="ProtNLM"/>
    </source>
</evidence>
<dbReference type="RefSeq" id="WP_128775661.1">
    <property type="nucleotide sequence ID" value="NZ_RYFI01000001.1"/>
</dbReference>
<dbReference type="OrthoDB" id="8227595at2"/>
<evidence type="ECO:0000256" key="1">
    <source>
        <dbReference type="SAM" id="MobiDB-lite"/>
    </source>
</evidence>
<feature type="domain" description="SseB protein N-terminal" evidence="2">
    <location>
        <begin position="8"/>
        <end position="118"/>
    </location>
</feature>
<dbReference type="Pfam" id="PF14581">
    <property type="entry name" value="SseB_C"/>
    <property type="match status" value="1"/>
</dbReference>
<dbReference type="Proteomes" id="UP000289708">
    <property type="component" value="Unassembled WGS sequence"/>
</dbReference>
<keyword evidence="5" id="KW-1185">Reference proteome</keyword>
<comment type="caution">
    <text evidence="4">The sequence shown here is derived from an EMBL/GenBank/DDBJ whole genome shotgun (WGS) entry which is preliminary data.</text>
</comment>
<feature type="region of interest" description="Disordered" evidence="1">
    <location>
        <begin position="127"/>
        <end position="155"/>
    </location>
</feature>
<dbReference type="EMBL" id="RYFI01000001">
    <property type="protein sequence ID" value="RXF75482.1"/>
    <property type="molecule type" value="Genomic_DNA"/>
</dbReference>